<dbReference type="GeneID" id="115738121"/>
<gene>
    <name evidence="18" type="primary">LOC115738121</name>
</gene>
<protein>
    <recommendedName>
        <fullName evidence="11">Poly(A) polymerase</fullName>
        <ecNumber evidence="11">2.7.7.19</ecNumber>
    </recommendedName>
</protein>
<evidence type="ECO:0000259" key="14">
    <source>
        <dbReference type="Pfam" id="PF04926"/>
    </source>
</evidence>
<keyword evidence="10 11" id="KW-0539">Nucleus</keyword>
<comment type="cofactor">
    <cofactor evidence="13">
        <name>Mg(2+)</name>
        <dbReference type="ChEBI" id="CHEBI:18420"/>
    </cofactor>
    <text evidence="13">Binds 2 magnesium ions. Also active with manganese.</text>
</comment>
<evidence type="ECO:0000256" key="1">
    <source>
        <dbReference type="ARBA" id="ARBA00001936"/>
    </source>
</evidence>
<dbReference type="GO" id="GO:0005524">
    <property type="term" value="F:ATP binding"/>
    <property type="evidence" value="ECO:0007669"/>
    <property type="project" value="UniProtKB-UniRule"/>
</dbReference>
<dbReference type="AlphaFoldDB" id="A0A8B8NXM8"/>
<dbReference type="Gene3D" id="3.30.70.590">
    <property type="entry name" value="Poly(A) polymerase predicted RNA binding domain"/>
    <property type="match status" value="1"/>
</dbReference>
<sequence>MKQFGITEPMSELGPNEADIQRSRELEKIVKDWVKQVARLHRYSDEMVEDANAVIFTFGPYRLGVTGPGDDIDTLCVGPSYVNREEDFFIKLHDILAQMEEVTELQPVRDARVPVMKFKYDGISIDLLYASISLLVVPDELDISQVSVLGDIHSPTVRSLNGCRVAVQILKLVPNVEVTGFLGRVNWALLVARVCQLYPNAIPSMLVSQFFRVYTQWPWPNPVMLCPIEKDELGFSVWDPRRNPDDHMPIITPVYPCMNSSSNVSIKTLCVMMEQFKFGNNICQKIELDKAQWSALFEHRMFFKSYESYLQVDVLAADADDLRSWEGRVQSRLRQLPLMQIERNSNGKLECHLYPHKYVNTSKQCAHTAFFVGLQRKQGEKVLEGQWFNICGTVDEFRHAISMYKFWKLGMEIYVSHVHRWQIPSHVFANAYKLLRLTTPTQHEGEKAYSEDAHVCKCGSAEKDIERKKGSRPPSRMHCTVSPHIFTGNARACLVYKEDEERVDEDEEEDETVVVSIRTVGLGG</sequence>
<reference evidence="18" key="1">
    <citation type="submission" date="2025-08" db="UniProtKB">
        <authorList>
            <consortium name="RefSeq"/>
        </authorList>
    </citation>
    <scope>IDENTIFICATION</scope>
    <source>
        <tissue evidence="18">Leaf</tissue>
    </source>
</reference>
<dbReference type="GO" id="GO:0046872">
    <property type="term" value="F:metal ion binding"/>
    <property type="evidence" value="ECO:0007669"/>
    <property type="project" value="UniProtKB-KW"/>
</dbReference>
<organism evidence="17 18">
    <name type="scientific">Rhodamnia argentea</name>
    <dbReference type="NCBI Taxonomy" id="178133"/>
    <lineage>
        <taxon>Eukaryota</taxon>
        <taxon>Viridiplantae</taxon>
        <taxon>Streptophyta</taxon>
        <taxon>Embryophyta</taxon>
        <taxon>Tracheophyta</taxon>
        <taxon>Spermatophyta</taxon>
        <taxon>Magnoliopsida</taxon>
        <taxon>eudicotyledons</taxon>
        <taxon>Gunneridae</taxon>
        <taxon>Pentapetalae</taxon>
        <taxon>rosids</taxon>
        <taxon>malvids</taxon>
        <taxon>Myrtales</taxon>
        <taxon>Myrtaceae</taxon>
        <taxon>Myrtoideae</taxon>
        <taxon>Myrteae</taxon>
        <taxon>Australasian group</taxon>
        <taxon>Rhodamnia</taxon>
    </lineage>
</organism>
<comment type="function">
    <text evidence="11">Polymerase that creates the 3'-poly(A) tail of mRNA's.</text>
</comment>
<dbReference type="PANTHER" id="PTHR10682:SF22">
    <property type="entry name" value="POLYNUCLEOTIDE ADENYLYLTRANSFERASE"/>
    <property type="match status" value="1"/>
</dbReference>
<evidence type="ECO:0000256" key="9">
    <source>
        <dbReference type="ARBA" id="ARBA00022842"/>
    </source>
</evidence>
<dbReference type="InterPro" id="IPR048840">
    <property type="entry name" value="PolA_pol_NTPase"/>
</dbReference>
<comment type="subcellular location">
    <subcellularLocation>
        <location evidence="2 11">Nucleus</location>
    </subcellularLocation>
</comment>
<evidence type="ECO:0000313" key="17">
    <source>
        <dbReference type="Proteomes" id="UP000827889"/>
    </source>
</evidence>
<dbReference type="EC" id="2.7.7.19" evidence="11"/>
<evidence type="ECO:0000256" key="11">
    <source>
        <dbReference type="PIRNR" id="PIRNR018425"/>
    </source>
</evidence>
<dbReference type="GO" id="GO:0006397">
    <property type="term" value="P:mRNA processing"/>
    <property type="evidence" value="ECO:0007669"/>
    <property type="project" value="UniProtKB-KW"/>
</dbReference>
<feature type="domain" description="Poly(A) polymerase central" evidence="15">
    <location>
        <begin position="177"/>
        <end position="298"/>
    </location>
</feature>
<evidence type="ECO:0000256" key="7">
    <source>
        <dbReference type="ARBA" id="ARBA00022741"/>
    </source>
</evidence>
<dbReference type="CDD" id="cd05402">
    <property type="entry name" value="NT_PAP_TUTase"/>
    <property type="match status" value="1"/>
</dbReference>
<feature type="binding site" evidence="13">
    <location>
        <position position="71"/>
    </location>
    <ligand>
        <name>Mg(2+)</name>
        <dbReference type="ChEBI" id="CHEBI:18420"/>
        <label>1</label>
        <note>catalytic</note>
    </ligand>
</feature>
<keyword evidence="17" id="KW-1185">Reference proteome</keyword>
<keyword evidence="8 11" id="KW-0067">ATP-binding</keyword>
<dbReference type="GO" id="GO:0031123">
    <property type="term" value="P:RNA 3'-end processing"/>
    <property type="evidence" value="ECO:0007669"/>
    <property type="project" value="InterPro"/>
</dbReference>
<dbReference type="KEGG" id="rarg:115738121"/>
<dbReference type="InterPro" id="IPR007012">
    <property type="entry name" value="PolA_pol_cen_dom"/>
</dbReference>
<evidence type="ECO:0000256" key="3">
    <source>
        <dbReference type="ARBA" id="ARBA00010912"/>
    </source>
</evidence>
<feature type="binding site" evidence="13">
    <location>
        <position position="71"/>
    </location>
    <ligand>
        <name>Mg(2+)</name>
        <dbReference type="ChEBI" id="CHEBI:18420"/>
        <label>2</label>
        <note>catalytic</note>
    </ligand>
</feature>
<dbReference type="PANTHER" id="PTHR10682">
    <property type="entry name" value="POLY A POLYMERASE"/>
    <property type="match status" value="1"/>
</dbReference>
<evidence type="ECO:0000259" key="15">
    <source>
        <dbReference type="Pfam" id="PF04928"/>
    </source>
</evidence>
<keyword evidence="9 13" id="KW-0460">Magnesium</keyword>
<dbReference type="GO" id="GO:0005634">
    <property type="term" value="C:nucleus"/>
    <property type="evidence" value="ECO:0007669"/>
    <property type="project" value="UniProtKB-SubCell"/>
</dbReference>
<feature type="binding site" evidence="12">
    <location>
        <begin position="71"/>
        <end position="73"/>
    </location>
    <ligand>
        <name>ATP</name>
        <dbReference type="ChEBI" id="CHEBI:30616"/>
    </ligand>
</feature>
<evidence type="ECO:0000256" key="4">
    <source>
        <dbReference type="ARBA" id="ARBA00022664"/>
    </source>
</evidence>
<evidence type="ECO:0000313" key="18">
    <source>
        <dbReference type="RefSeq" id="XP_030526503.2"/>
    </source>
</evidence>
<dbReference type="SUPFAM" id="SSF81631">
    <property type="entry name" value="PAP/OAS1 substrate-binding domain"/>
    <property type="match status" value="1"/>
</dbReference>
<feature type="domain" description="Poly(A) polymerase RNA-binding" evidence="14">
    <location>
        <begin position="302"/>
        <end position="360"/>
    </location>
</feature>
<feature type="binding site" evidence="12">
    <location>
        <position position="126"/>
    </location>
    <ligand>
        <name>ATP</name>
        <dbReference type="ChEBI" id="CHEBI:30616"/>
    </ligand>
</feature>
<dbReference type="Gene3D" id="3.30.460.10">
    <property type="entry name" value="Beta Polymerase, domain 2"/>
    <property type="match status" value="1"/>
</dbReference>
<feature type="domain" description="Poly(A) polymerase nucleotidyltransferase" evidence="16">
    <location>
        <begin position="25"/>
        <end position="173"/>
    </location>
</feature>
<dbReference type="InterPro" id="IPR007010">
    <property type="entry name" value="PolA_pol_RNA-bd_dom"/>
</dbReference>
<proteinExistence type="inferred from homology"/>
<evidence type="ECO:0000256" key="8">
    <source>
        <dbReference type="ARBA" id="ARBA00022840"/>
    </source>
</evidence>
<keyword evidence="5 11" id="KW-0808">Transferase</keyword>
<comment type="catalytic activity">
    <reaction evidence="11">
        <text>RNA(n) + ATP = RNA(n)-3'-adenine ribonucleotide + diphosphate</text>
        <dbReference type="Rhea" id="RHEA:11332"/>
        <dbReference type="Rhea" id="RHEA-COMP:14527"/>
        <dbReference type="Rhea" id="RHEA-COMP:17347"/>
        <dbReference type="ChEBI" id="CHEBI:30616"/>
        <dbReference type="ChEBI" id="CHEBI:33019"/>
        <dbReference type="ChEBI" id="CHEBI:140395"/>
        <dbReference type="ChEBI" id="CHEBI:173115"/>
        <dbReference type="EC" id="2.7.7.19"/>
    </reaction>
</comment>
<feature type="binding site" evidence="13">
    <location>
        <position position="126"/>
    </location>
    <ligand>
        <name>Mg(2+)</name>
        <dbReference type="ChEBI" id="CHEBI:18420"/>
        <label>2</label>
        <note>catalytic</note>
    </ligand>
</feature>
<evidence type="ECO:0000256" key="6">
    <source>
        <dbReference type="ARBA" id="ARBA00022723"/>
    </source>
</evidence>
<evidence type="ECO:0000256" key="5">
    <source>
        <dbReference type="ARBA" id="ARBA00022679"/>
    </source>
</evidence>
<accession>A0A8B8NXM8</accession>
<dbReference type="GO" id="GO:0003723">
    <property type="term" value="F:RNA binding"/>
    <property type="evidence" value="ECO:0007669"/>
    <property type="project" value="UniProtKB-UniRule"/>
</dbReference>
<evidence type="ECO:0000256" key="10">
    <source>
        <dbReference type="ARBA" id="ARBA00023242"/>
    </source>
</evidence>
<feature type="binding site" evidence="13">
    <location>
        <position position="73"/>
    </location>
    <ligand>
        <name>Mg(2+)</name>
        <dbReference type="ChEBI" id="CHEBI:18420"/>
        <label>1</label>
        <note>catalytic</note>
    </ligand>
</feature>
<evidence type="ECO:0000256" key="13">
    <source>
        <dbReference type="PIRSR" id="PIRSR018425-2"/>
    </source>
</evidence>
<dbReference type="Gene3D" id="1.10.1410.10">
    <property type="match status" value="1"/>
</dbReference>
<comment type="cofactor">
    <cofactor evidence="1">
        <name>Mn(2+)</name>
        <dbReference type="ChEBI" id="CHEBI:29035"/>
    </cofactor>
</comment>
<dbReference type="SUPFAM" id="SSF55003">
    <property type="entry name" value="PAP/Archaeal CCA-adding enzyme, C-terminal domain"/>
    <property type="match status" value="1"/>
</dbReference>
<keyword evidence="7 11" id="KW-0547">Nucleotide-binding</keyword>
<feature type="binding site" evidence="13">
    <location>
        <position position="73"/>
    </location>
    <ligand>
        <name>Mg(2+)</name>
        <dbReference type="ChEBI" id="CHEBI:18420"/>
        <label>2</label>
        <note>catalytic</note>
    </ligand>
</feature>
<comment type="similarity">
    <text evidence="3 11">Belongs to the poly(A) polymerase family.</text>
</comment>
<dbReference type="Pfam" id="PF20750">
    <property type="entry name" value="PAP_NTPase"/>
    <property type="match status" value="1"/>
</dbReference>
<evidence type="ECO:0000259" key="16">
    <source>
        <dbReference type="Pfam" id="PF20750"/>
    </source>
</evidence>
<dbReference type="InterPro" id="IPR014492">
    <property type="entry name" value="PolyA_polymerase"/>
</dbReference>
<dbReference type="GO" id="GO:1990817">
    <property type="term" value="F:poly(A) RNA polymerase activity"/>
    <property type="evidence" value="ECO:0007669"/>
    <property type="project" value="UniProtKB-UniRule"/>
</dbReference>
<dbReference type="InterPro" id="IPR043519">
    <property type="entry name" value="NT_sf"/>
</dbReference>
<dbReference type="SUPFAM" id="SSF81301">
    <property type="entry name" value="Nucleotidyltransferase"/>
    <property type="match status" value="1"/>
</dbReference>
<dbReference type="RefSeq" id="XP_030526503.2">
    <property type="nucleotide sequence ID" value="XM_030670643.2"/>
</dbReference>
<evidence type="ECO:0000256" key="2">
    <source>
        <dbReference type="ARBA" id="ARBA00004123"/>
    </source>
</evidence>
<dbReference type="PIRSF" id="PIRSF018425">
    <property type="entry name" value="PolyA_polymerase"/>
    <property type="match status" value="1"/>
</dbReference>
<dbReference type="Proteomes" id="UP000827889">
    <property type="component" value="Chromosome 8"/>
</dbReference>
<keyword evidence="4 11" id="KW-0507">mRNA processing</keyword>
<dbReference type="Pfam" id="PF04926">
    <property type="entry name" value="PAP_RNA-bind"/>
    <property type="match status" value="1"/>
</dbReference>
<evidence type="ECO:0000256" key="12">
    <source>
        <dbReference type="PIRSR" id="PIRSR018425-1"/>
    </source>
</evidence>
<keyword evidence="6 13" id="KW-0479">Metal-binding</keyword>
<dbReference type="Pfam" id="PF04928">
    <property type="entry name" value="PAP_central"/>
    <property type="match status" value="1"/>
</dbReference>
<name>A0A8B8NXM8_9MYRT</name>
<dbReference type="InterPro" id="IPR011068">
    <property type="entry name" value="NuclTrfase_I-like_C"/>
</dbReference>